<dbReference type="InterPro" id="IPR050638">
    <property type="entry name" value="AA-Vitamin_Transporters"/>
</dbReference>
<evidence type="ECO:0000256" key="4">
    <source>
        <dbReference type="ARBA" id="ARBA00022989"/>
    </source>
</evidence>
<dbReference type="EMBL" id="JBHRTG010000019">
    <property type="protein sequence ID" value="MFC3164737.1"/>
    <property type="molecule type" value="Genomic_DNA"/>
</dbReference>
<sequence>MTLARLAPILFVFLWSTGWVVAKFADRFADPLTFLAVRYAVAAVLFYMVCRSTGAAWPKKPAAFFHALVSGVLLHGFYLGAVWWAIGQGVPAAISGIIAGLQPLMTGIAATRLVGERLNPSQRLGLLLGFVGIAIAVLPKVFAVDAAAIPAFAVVVNIIGMAFVSGGTIYQKRYLHEGDIRTVATLQYVGALAVTLPAAYLIEDMRIEWSLGLVATLGWAVLGISMGAIMLLLYLIRRGDVSKAASLIYLVPPLAAVEAAVAFGEQLTGWMMAGTALAVVGVYLTNRGARPAQESGVGVRR</sequence>
<dbReference type="Proteomes" id="UP001595647">
    <property type="component" value="Unassembled WGS sequence"/>
</dbReference>
<keyword evidence="3 6" id="KW-0812">Transmembrane</keyword>
<comment type="subcellular location">
    <subcellularLocation>
        <location evidence="1">Membrane</location>
        <topology evidence="1">Multi-pass membrane protein</topology>
    </subcellularLocation>
</comment>
<gene>
    <name evidence="8" type="ORF">ACFOHV_15765</name>
</gene>
<feature type="transmembrane region" description="Helical" evidence="6">
    <location>
        <begin position="270"/>
        <end position="286"/>
    </location>
</feature>
<evidence type="ECO:0000259" key="7">
    <source>
        <dbReference type="Pfam" id="PF00892"/>
    </source>
</evidence>
<evidence type="ECO:0000256" key="3">
    <source>
        <dbReference type="ARBA" id="ARBA00022692"/>
    </source>
</evidence>
<evidence type="ECO:0000313" key="8">
    <source>
        <dbReference type="EMBL" id="MFC3164737.1"/>
    </source>
</evidence>
<comment type="similarity">
    <text evidence="2">Belongs to the EamA transporter family.</text>
</comment>
<feature type="transmembrane region" description="Helical" evidence="6">
    <location>
        <begin position="214"/>
        <end position="235"/>
    </location>
</feature>
<protein>
    <submittedName>
        <fullName evidence="8">DMT family transporter</fullName>
    </submittedName>
</protein>
<keyword evidence="5 6" id="KW-0472">Membrane</keyword>
<feature type="transmembrane region" description="Helical" evidence="6">
    <location>
        <begin position="149"/>
        <end position="170"/>
    </location>
</feature>
<dbReference type="InterPro" id="IPR037185">
    <property type="entry name" value="EmrE-like"/>
</dbReference>
<dbReference type="PANTHER" id="PTHR32322">
    <property type="entry name" value="INNER MEMBRANE TRANSPORTER"/>
    <property type="match status" value="1"/>
</dbReference>
<feature type="domain" description="EamA" evidence="7">
    <location>
        <begin position="9"/>
        <end position="137"/>
    </location>
</feature>
<dbReference type="InterPro" id="IPR000620">
    <property type="entry name" value="EamA_dom"/>
</dbReference>
<dbReference type="Pfam" id="PF00892">
    <property type="entry name" value="EamA"/>
    <property type="match status" value="2"/>
</dbReference>
<reference evidence="9" key="1">
    <citation type="journal article" date="2019" name="Int. J. Syst. Evol. Microbiol.">
        <title>The Global Catalogue of Microorganisms (GCM) 10K type strain sequencing project: providing services to taxonomists for standard genome sequencing and annotation.</title>
        <authorList>
            <consortium name="The Broad Institute Genomics Platform"/>
            <consortium name="The Broad Institute Genome Sequencing Center for Infectious Disease"/>
            <person name="Wu L."/>
            <person name="Ma J."/>
        </authorList>
    </citation>
    <scope>NUCLEOTIDE SEQUENCE [LARGE SCALE GENOMIC DNA]</scope>
    <source>
        <strain evidence="9">KCTC 52231</strain>
    </source>
</reference>
<evidence type="ECO:0000256" key="1">
    <source>
        <dbReference type="ARBA" id="ARBA00004141"/>
    </source>
</evidence>
<feature type="transmembrane region" description="Helical" evidence="6">
    <location>
        <begin position="182"/>
        <end position="202"/>
    </location>
</feature>
<comment type="caution">
    <text evidence="8">The sequence shown here is derived from an EMBL/GenBank/DDBJ whole genome shotgun (WGS) entry which is preliminary data.</text>
</comment>
<feature type="transmembrane region" description="Helical" evidence="6">
    <location>
        <begin position="92"/>
        <end position="114"/>
    </location>
</feature>
<accession>A0ABV7I8F3</accession>
<evidence type="ECO:0000256" key="5">
    <source>
        <dbReference type="ARBA" id="ARBA00023136"/>
    </source>
</evidence>
<keyword evidence="9" id="KW-1185">Reference proteome</keyword>
<name>A0ABV7I8F3_9HYPH</name>
<evidence type="ECO:0000256" key="2">
    <source>
        <dbReference type="ARBA" id="ARBA00007362"/>
    </source>
</evidence>
<evidence type="ECO:0000256" key="6">
    <source>
        <dbReference type="SAM" id="Phobius"/>
    </source>
</evidence>
<feature type="transmembrane region" description="Helical" evidence="6">
    <location>
        <begin position="126"/>
        <end position="143"/>
    </location>
</feature>
<dbReference type="PANTHER" id="PTHR32322:SF2">
    <property type="entry name" value="EAMA DOMAIN-CONTAINING PROTEIN"/>
    <property type="match status" value="1"/>
</dbReference>
<dbReference type="RefSeq" id="WP_182306626.1">
    <property type="nucleotide sequence ID" value="NZ_CP059896.1"/>
</dbReference>
<evidence type="ECO:0000313" key="9">
    <source>
        <dbReference type="Proteomes" id="UP001595647"/>
    </source>
</evidence>
<feature type="transmembrane region" description="Helical" evidence="6">
    <location>
        <begin position="247"/>
        <end position="264"/>
    </location>
</feature>
<organism evidence="8 9">
    <name type="scientific">Ciceribacter thiooxidans</name>
    <dbReference type="NCBI Taxonomy" id="1969821"/>
    <lineage>
        <taxon>Bacteria</taxon>
        <taxon>Pseudomonadati</taxon>
        <taxon>Pseudomonadota</taxon>
        <taxon>Alphaproteobacteria</taxon>
        <taxon>Hyphomicrobiales</taxon>
        <taxon>Rhizobiaceae</taxon>
        <taxon>Ciceribacter</taxon>
    </lineage>
</organism>
<keyword evidence="4 6" id="KW-1133">Transmembrane helix</keyword>
<dbReference type="SUPFAM" id="SSF103481">
    <property type="entry name" value="Multidrug resistance efflux transporter EmrE"/>
    <property type="match status" value="2"/>
</dbReference>
<feature type="domain" description="EamA" evidence="7">
    <location>
        <begin position="154"/>
        <end position="286"/>
    </location>
</feature>
<feature type="transmembrane region" description="Helical" evidence="6">
    <location>
        <begin position="32"/>
        <end position="50"/>
    </location>
</feature>
<proteinExistence type="inferred from homology"/>
<feature type="transmembrane region" description="Helical" evidence="6">
    <location>
        <begin position="62"/>
        <end position="86"/>
    </location>
</feature>